<dbReference type="Proteomes" id="UP000280834">
    <property type="component" value="Unassembled WGS sequence"/>
</dbReference>
<proteinExistence type="predicted"/>
<protein>
    <submittedName>
        <fullName evidence="1 3">Uncharacterized protein</fullName>
    </submittedName>
</protein>
<evidence type="ECO:0000313" key="2">
    <source>
        <dbReference type="Proteomes" id="UP000280834"/>
    </source>
</evidence>
<dbReference type="WBParaSite" id="BTMF_0001715001-mRNA-1">
    <property type="protein sequence ID" value="BTMF_0001715001-mRNA-1"/>
    <property type="gene ID" value="BTMF_0001715001"/>
</dbReference>
<name>A0A0R3RAT4_9BILA</name>
<reference evidence="3" key="1">
    <citation type="submission" date="2017-02" db="UniProtKB">
        <authorList>
            <consortium name="WormBaseParasite"/>
        </authorList>
    </citation>
    <scope>IDENTIFICATION</scope>
</reference>
<sequence>MRVKRRLLKVAGSRCYAKFFRTTTTTCSCHTYGPVDEDDTTIILSAIFGSLFISEVKP</sequence>
<reference evidence="1 2" key="2">
    <citation type="submission" date="2018-11" db="EMBL/GenBank/DDBJ databases">
        <authorList>
            <consortium name="Pathogen Informatics"/>
        </authorList>
    </citation>
    <scope>NUCLEOTIDE SEQUENCE [LARGE SCALE GENOMIC DNA]</scope>
</reference>
<evidence type="ECO:0000313" key="3">
    <source>
        <dbReference type="WBParaSite" id="BTMF_0001715001-mRNA-1"/>
    </source>
</evidence>
<organism evidence="3">
    <name type="scientific">Brugia timori</name>
    <dbReference type="NCBI Taxonomy" id="42155"/>
    <lineage>
        <taxon>Eukaryota</taxon>
        <taxon>Metazoa</taxon>
        <taxon>Ecdysozoa</taxon>
        <taxon>Nematoda</taxon>
        <taxon>Chromadorea</taxon>
        <taxon>Rhabditida</taxon>
        <taxon>Spirurina</taxon>
        <taxon>Spiruromorpha</taxon>
        <taxon>Filarioidea</taxon>
        <taxon>Onchocercidae</taxon>
        <taxon>Brugia</taxon>
    </lineage>
</organism>
<keyword evidence="2" id="KW-1185">Reference proteome</keyword>
<dbReference type="EMBL" id="UZAG01022097">
    <property type="protein sequence ID" value="VDO52505.1"/>
    <property type="molecule type" value="Genomic_DNA"/>
</dbReference>
<dbReference type="AlphaFoldDB" id="A0A0R3RAT4"/>
<accession>A0A0R3RAT4</accession>
<evidence type="ECO:0000313" key="1">
    <source>
        <dbReference type="EMBL" id="VDO52505.1"/>
    </source>
</evidence>
<gene>
    <name evidence="1" type="ORF">BTMF_LOCUS15118</name>
</gene>